<reference evidence="1 2" key="2">
    <citation type="journal article" date="2022" name="Mol. Ecol. Resour.">
        <title>The genomes of chicory, endive, great burdock and yacon provide insights into Asteraceae paleo-polyploidization history and plant inulin production.</title>
        <authorList>
            <person name="Fan W."/>
            <person name="Wang S."/>
            <person name="Wang H."/>
            <person name="Wang A."/>
            <person name="Jiang F."/>
            <person name="Liu H."/>
            <person name="Zhao H."/>
            <person name="Xu D."/>
            <person name="Zhang Y."/>
        </authorList>
    </citation>
    <scope>NUCLEOTIDE SEQUENCE [LARGE SCALE GENOMIC DNA]</scope>
    <source>
        <strain evidence="2">cv. Niubang</strain>
    </source>
</reference>
<name>A0ACB9C407_ARCLA</name>
<dbReference type="EMBL" id="CM042051">
    <property type="protein sequence ID" value="KAI3729062.1"/>
    <property type="molecule type" value="Genomic_DNA"/>
</dbReference>
<reference evidence="2" key="1">
    <citation type="journal article" date="2022" name="Mol. Ecol. Resour.">
        <title>The genomes of chicory, endive, great burdock and yacon provide insights into Asteraceae palaeo-polyploidization history and plant inulin production.</title>
        <authorList>
            <person name="Fan W."/>
            <person name="Wang S."/>
            <person name="Wang H."/>
            <person name="Wang A."/>
            <person name="Jiang F."/>
            <person name="Liu H."/>
            <person name="Zhao H."/>
            <person name="Xu D."/>
            <person name="Zhang Y."/>
        </authorList>
    </citation>
    <scope>NUCLEOTIDE SEQUENCE [LARGE SCALE GENOMIC DNA]</scope>
    <source>
        <strain evidence="2">cv. Niubang</strain>
    </source>
</reference>
<gene>
    <name evidence="1" type="ORF">L6452_17709</name>
</gene>
<organism evidence="1 2">
    <name type="scientific">Arctium lappa</name>
    <name type="common">Greater burdock</name>
    <name type="synonym">Lappa major</name>
    <dbReference type="NCBI Taxonomy" id="4217"/>
    <lineage>
        <taxon>Eukaryota</taxon>
        <taxon>Viridiplantae</taxon>
        <taxon>Streptophyta</taxon>
        <taxon>Embryophyta</taxon>
        <taxon>Tracheophyta</taxon>
        <taxon>Spermatophyta</taxon>
        <taxon>Magnoliopsida</taxon>
        <taxon>eudicotyledons</taxon>
        <taxon>Gunneridae</taxon>
        <taxon>Pentapetalae</taxon>
        <taxon>asterids</taxon>
        <taxon>campanulids</taxon>
        <taxon>Asterales</taxon>
        <taxon>Asteraceae</taxon>
        <taxon>Carduoideae</taxon>
        <taxon>Cardueae</taxon>
        <taxon>Arctiinae</taxon>
        <taxon>Arctium</taxon>
    </lineage>
</organism>
<keyword evidence="2" id="KW-1185">Reference proteome</keyword>
<evidence type="ECO:0000313" key="2">
    <source>
        <dbReference type="Proteomes" id="UP001055879"/>
    </source>
</evidence>
<dbReference type="Proteomes" id="UP001055879">
    <property type="component" value="Linkage Group LG05"/>
</dbReference>
<accession>A0ACB9C407</accession>
<evidence type="ECO:0000313" key="1">
    <source>
        <dbReference type="EMBL" id="KAI3729062.1"/>
    </source>
</evidence>
<sequence>MGKVVFDFLSSTWEGEDMDARHASGSTDKKIRLFGFELDPQTNGSMLNELGSGEKDESIHSLSTTISSEKEKSSMADPKETKKFQCQYCFKGFMNSQALGGHQNAHKRQRTEKKKLLLEARKASISYYLQSYVQDINNHGIDMSFHGYNDCEFDHHEPKISFGSYDDNLLSFKHAHRSKRTMVSSLSNVGSKQTCKDLDLELALSSCFTT</sequence>
<protein>
    <submittedName>
        <fullName evidence="1">Uncharacterized protein</fullName>
    </submittedName>
</protein>
<comment type="caution">
    <text evidence="1">The sequence shown here is derived from an EMBL/GenBank/DDBJ whole genome shotgun (WGS) entry which is preliminary data.</text>
</comment>
<proteinExistence type="predicted"/>